<sequence length="66" mass="7312">MIQKMGTKLQVQLEQSTGEKRNVNFSNVIDAPAEEKLIALGDILVNLSKDTQLDGIVLTEQSRITK</sequence>
<evidence type="ECO:0000313" key="3">
    <source>
        <dbReference type="Proteomes" id="UP001269061"/>
    </source>
</evidence>
<dbReference type="InterPro" id="IPR012454">
    <property type="entry name" value="DUF1659"/>
</dbReference>
<evidence type="ECO:0000259" key="1">
    <source>
        <dbReference type="Pfam" id="PF07872"/>
    </source>
</evidence>
<comment type="caution">
    <text evidence="2">The sequence shown here is derived from an EMBL/GenBank/DDBJ whole genome shotgun (WGS) entry which is preliminary data.</text>
</comment>
<name>A0ABU3FI45_9ENTE</name>
<dbReference type="Proteomes" id="UP001269061">
    <property type="component" value="Unassembled WGS sequence"/>
</dbReference>
<proteinExistence type="predicted"/>
<dbReference type="RefSeq" id="WP_311815687.1">
    <property type="nucleotide sequence ID" value="NZ_JARQAZ010000005.1"/>
</dbReference>
<dbReference type="EMBL" id="JARQAZ010000005">
    <property type="protein sequence ID" value="MDT2770737.1"/>
    <property type="molecule type" value="Genomic_DNA"/>
</dbReference>
<protein>
    <recommendedName>
        <fullName evidence="1">DUF1659 domain-containing protein</fullName>
    </recommendedName>
</protein>
<accession>A0ABU3FI45</accession>
<organism evidence="2 3">
    <name type="scientific">Enterococcus pseudoavium</name>
    <dbReference type="NCBI Taxonomy" id="44007"/>
    <lineage>
        <taxon>Bacteria</taxon>
        <taxon>Bacillati</taxon>
        <taxon>Bacillota</taxon>
        <taxon>Bacilli</taxon>
        <taxon>Lactobacillales</taxon>
        <taxon>Enterococcaceae</taxon>
        <taxon>Enterococcus</taxon>
    </lineage>
</organism>
<gene>
    <name evidence="2" type="ORF">P7H46_07740</name>
</gene>
<dbReference type="Pfam" id="PF07872">
    <property type="entry name" value="DUF1659"/>
    <property type="match status" value="1"/>
</dbReference>
<reference evidence="2 3" key="1">
    <citation type="submission" date="2023-03" db="EMBL/GenBank/DDBJ databases">
        <authorList>
            <person name="Shen W."/>
            <person name="Cai J."/>
        </authorList>
    </citation>
    <scope>NUCLEOTIDE SEQUENCE [LARGE SCALE GENOMIC DNA]</scope>
    <source>
        <strain evidence="2 3">Y59</strain>
    </source>
</reference>
<evidence type="ECO:0000313" key="2">
    <source>
        <dbReference type="EMBL" id="MDT2770737.1"/>
    </source>
</evidence>
<keyword evidence="3" id="KW-1185">Reference proteome</keyword>
<feature type="domain" description="DUF1659" evidence="1">
    <location>
        <begin position="3"/>
        <end position="65"/>
    </location>
</feature>